<dbReference type="InterPro" id="IPR015421">
    <property type="entry name" value="PyrdxlP-dep_Trfase_major"/>
</dbReference>
<dbReference type="OMA" id="EFAHHDG"/>
<dbReference type="InterPro" id="IPR015422">
    <property type="entry name" value="PyrdxlP-dep_Trfase_small"/>
</dbReference>
<gene>
    <name evidence="4" type="ordered locus">CAALFM_C102970WA</name>
    <name evidence="3" type="ordered locus">orf19.10505</name>
</gene>
<dbReference type="InterPro" id="IPR015424">
    <property type="entry name" value="PyrdxlP-dep_Trfase"/>
</dbReference>
<name>A0A1D8PCX5_CANAL</name>
<reference evidence="4 5" key="1">
    <citation type="journal article" date="2004" name="Proc. Natl. Acad. Sci. U.S.A.">
        <title>The diploid genome sequence of Candida albicans.</title>
        <authorList>
            <person name="Jones T."/>
            <person name="Federspiel N.A."/>
            <person name="Chibana H."/>
            <person name="Dungan J."/>
            <person name="Kalman S."/>
            <person name="Magee B.B."/>
            <person name="Newport G."/>
            <person name="Thorstenson Y.R."/>
            <person name="Agabian N."/>
            <person name="Magee P.T."/>
            <person name="Davis R.W."/>
            <person name="Scherer S."/>
        </authorList>
    </citation>
    <scope>NUCLEOTIDE SEQUENCE [LARGE SCALE GENOMIC DNA]</scope>
    <source>
        <strain evidence="5">SC5314 / ATCC MYA-2876</strain>
    </source>
</reference>
<evidence type="ECO:0000256" key="1">
    <source>
        <dbReference type="ARBA" id="ARBA00022898"/>
    </source>
</evidence>
<dbReference type="SMR" id="A0A1D8PCX5"/>
<dbReference type="OrthoDB" id="5978656at2759"/>
<dbReference type="InterPro" id="IPR000192">
    <property type="entry name" value="Aminotrans_V_dom"/>
</dbReference>
<dbReference type="SUPFAM" id="SSF53383">
    <property type="entry name" value="PLP-dependent transferases"/>
    <property type="match status" value="1"/>
</dbReference>
<evidence type="ECO:0000313" key="5">
    <source>
        <dbReference type="Proteomes" id="UP000000559"/>
    </source>
</evidence>
<evidence type="ECO:0000313" key="3">
    <source>
        <dbReference type="CGD" id="CAL0000174976"/>
    </source>
</evidence>
<dbReference type="VEuPathDB" id="FungiDB:C1_02970W_A"/>
<accession>A0A1D8PCX5</accession>
<dbReference type="GeneID" id="3636835"/>
<sequence>MSNPIVPFGKQFRAKYFTNMDDEVFPVNHGSYGLTPTPVLEKYLDLIVKNASYTDKFMKYGIKDSYVESLKAVGRVLNCDYHNLAFVDNATSGVNTILRSYPLKKGDKLVIQSTVYGACGNTVKFLHDRYGVEFIVVDLNYPITDEEILSKFERVFVEEKPKLCMFDTISSMPGVVFPYEKMTKLCKKYSVLSLIDGAHGIGCIPQDLGNLKPDFYVTNLHKWFYIPFGCAVLYIDPKHHNVVHTLPISHSYLEDHVKLSDGDQKNRLIDRFFLYGTKNFASIQVIPEAIKFRSEVCGGETKIYDYCHGLAKQVGELVSRKWGTSYLDQKGSTLISTMVTVEVPTQDYPEIVKNWSVIDHHVYNKMFDRKAYTPCIAHNGKLFARFSCQVYNELSDYDYASDVVLETLKEVASEQYKKHKL</sequence>
<evidence type="ECO:0000313" key="4">
    <source>
        <dbReference type="EMBL" id="AOW25978.1"/>
    </source>
</evidence>
<dbReference type="eggNOG" id="KOG1549">
    <property type="taxonomic scope" value="Eukaryota"/>
</dbReference>
<organism evidence="4 5">
    <name type="scientific">Candida albicans (strain SC5314 / ATCC MYA-2876)</name>
    <name type="common">Yeast</name>
    <dbReference type="NCBI Taxonomy" id="237561"/>
    <lineage>
        <taxon>Eukaryota</taxon>
        <taxon>Fungi</taxon>
        <taxon>Dikarya</taxon>
        <taxon>Ascomycota</taxon>
        <taxon>Saccharomycotina</taxon>
        <taxon>Pichiomycetes</taxon>
        <taxon>Debaryomycetaceae</taxon>
        <taxon>Candida/Lodderomyces clade</taxon>
        <taxon>Candida</taxon>
    </lineage>
</organism>
<dbReference type="PANTHER" id="PTHR43092:SF2">
    <property type="entry name" value="HERCYNYLCYSTEINE SULFOXIDE LYASE"/>
    <property type="match status" value="1"/>
</dbReference>
<dbReference type="InParanoid" id="A0A1D8PCX5"/>
<dbReference type="GO" id="GO:1990411">
    <property type="term" value="F:hercynylcysteine sulfoxide lyase activity (ergothioneine-forming)"/>
    <property type="evidence" value="ECO:0000318"/>
    <property type="project" value="GO_Central"/>
</dbReference>
<dbReference type="AlphaFoldDB" id="A0A1D8PCX5"/>
<dbReference type="GO" id="GO:1903257">
    <property type="term" value="P:selenoneine biosynthetic process"/>
    <property type="evidence" value="ECO:0000318"/>
    <property type="project" value="GO_Central"/>
</dbReference>
<dbReference type="CGD" id="CAL0000174976">
    <property type="gene designation" value="orf19.10505"/>
</dbReference>
<keyword evidence="1" id="KW-0663">Pyridoxal phosphate</keyword>
<protein>
    <recommendedName>
        <fullName evidence="2">Aminotransferase class V domain-containing protein</fullName>
    </recommendedName>
</protein>
<proteinExistence type="predicted"/>
<dbReference type="Gene3D" id="3.40.640.10">
    <property type="entry name" value="Type I PLP-dependent aspartate aminotransferase-like (Major domain)"/>
    <property type="match status" value="1"/>
</dbReference>
<dbReference type="STRING" id="237561.A0A1D8PCX5"/>
<dbReference type="Gene3D" id="3.90.1150.10">
    <property type="entry name" value="Aspartate Aminotransferase, domain 1"/>
    <property type="match status" value="1"/>
</dbReference>
<reference evidence="4 5" key="2">
    <citation type="journal article" date="2007" name="Genome Biol.">
        <title>Assembly of the Candida albicans genome into sixteen supercontigs aligned on the eight chromosomes.</title>
        <authorList>
            <person name="van het Hoog M."/>
            <person name="Rast T.J."/>
            <person name="Martchenko M."/>
            <person name="Grindle S."/>
            <person name="Dignard D."/>
            <person name="Hogues H."/>
            <person name="Cuomo C."/>
            <person name="Berriman M."/>
            <person name="Scherer S."/>
            <person name="Magee B.B."/>
            <person name="Whiteway M."/>
            <person name="Chibana H."/>
            <person name="Nantel A."/>
            <person name="Magee P.T."/>
        </authorList>
    </citation>
    <scope>GENOME REANNOTATION</scope>
    <source>
        <strain evidence="5">SC5314 / ATCC MYA-2876</strain>
    </source>
</reference>
<feature type="domain" description="Aminotransferase class V" evidence="2">
    <location>
        <begin position="61"/>
        <end position="325"/>
    </location>
</feature>
<reference evidence="4 5" key="3">
    <citation type="journal article" date="2013" name="Genome Biol.">
        <title>Assembly of a phased diploid Candida albicans genome facilitates allele-specific measurements and provides a simple model for repeat and indel structure.</title>
        <authorList>
            <person name="Muzzey D."/>
            <person name="Schwartz K."/>
            <person name="Weissman J.S."/>
            <person name="Sherlock G."/>
        </authorList>
    </citation>
    <scope>NUCLEOTIDE SEQUENCE [LARGE SCALE GENOMIC DNA]</scope>
    <source>
        <strain evidence="5">SC5314 / ATCC MYA-2876</strain>
    </source>
</reference>
<dbReference type="RefSeq" id="XP_721486.2">
    <property type="nucleotide sequence ID" value="XM_716393.2"/>
</dbReference>
<dbReference type="KEGG" id="cal:CAALFM_C102970WA"/>
<dbReference type="PANTHER" id="PTHR43092">
    <property type="entry name" value="L-CYSTEINE DESULFHYDRASE"/>
    <property type="match status" value="1"/>
</dbReference>
<keyword evidence="5" id="KW-1185">Reference proteome</keyword>
<dbReference type="Pfam" id="PF00266">
    <property type="entry name" value="Aminotran_5"/>
    <property type="match status" value="1"/>
</dbReference>
<dbReference type="Proteomes" id="UP000000559">
    <property type="component" value="Chromosome 1"/>
</dbReference>
<evidence type="ECO:0000259" key="2">
    <source>
        <dbReference type="Pfam" id="PF00266"/>
    </source>
</evidence>
<dbReference type="EMBL" id="CP017623">
    <property type="protein sequence ID" value="AOW25978.1"/>
    <property type="molecule type" value="Genomic_DNA"/>
</dbReference>